<feature type="transmembrane region" description="Helical" evidence="1">
    <location>
        <begin position="253"/>
        <end position="270"/>
    </location>
</feature>
<evidence type="ECO:0000256" key="1">
    <source>
        <dbReference type="SAM" id="Phobius"/>
    </source>
</evidence>
<dbReference type="PANTHER" id="PTHR36435:SF1">
    <property type="entry name" value="CAAX AMINO TERMINAL PROTEASE FAMILY PROTEIN"/>
    <property type="match status" value="1"/>
</dbReference>
<keyword evidence="1" id="KW-1133">Transmembrane helix</keyword>
<reference evidence="3 4" key="1">
    <citation type="submission" date="2011-08" db="EMBL/GenBank/DDBJ databases">
        <title>The Genome Sequence of Johnsonella ignava ATCC 51276.</title>
        <authorList>
            <consortium name="The Broad Institute Genome Sequencing Platform"/>
            <person name="Earl A."/>
            <person name="Ward D."/>
            <person name="Feldgarden M."/>
            <person name="Gevers D."/>
            <person name="Izard J."/>
            <person name="Blanton J.M."/>
            <person name="Baranova O.V."/>
            <person name="Dewhirst F.E."/>
            <person name="Young S.K."/>
            <person name="Zeng Q."/>
            <person name="Gargeya S."/>
            <person name="Fitzgerald M."/>
            <person name="Haas B."/>
            <person name="Abouelleil A."/>
            <person name="Alvarado L."/>
            <person name="Arachchi H.M."/>
            <person name="Berlin A."/>
            <person name="Brown A."/>
            <person name="Chapman S.B."/>
            <person name="Chen Z."/>
            <person name="Dunbar C."/>
            <person name="Freedman E."/>
            <person name="Gearin G."/>
            <person name="Gellesch M."/>
            <person name="Goldberg J."/>
            <person name="Griggs A."/>
            <person name="Gujja S."/>
            <person name="Heiman D."/>
            <person name="Howarth C."/>
            <person name="Larson L."/>
            <person name="Lui A."/>
            <person name="MacDonald P.J.P."/>
            <person name="Montmayeur A."/>
            <person name="Murphy C."/>
            <person name="Neiman D."/>
            <person name="Pearson M."/>
            <person name="Priest M."/>
            <person name="Roberts A."/>
            <person name="Saif S."/>
            <person name="Shea T."/>
            <person name="Shenoy N."/>
            <person name="Sisk P."/>
            <person name="Stolte C."/>
            <person name="Sykes S."/>
            <person name="Wortman J."/>
            <person name="Nusbaum C."/>
            <person name="Birren B."/>
        </authorList>
    </citation>
    <scope>NUCLEOTIDE SEQUENCE [LARGE SCALE GENOMIC DNA]</scope>
    <source>
        <strain evidence="3 4">ATCC 51276</strain>
    </source>
</reference>
<dbReference type="Pfam" id="PF02517">
    <property type="entry name" value="Rce1-like"/>
    <property type="match status" value="1"/>
</dbReference>
<organism evidence="3 4">
    <name type="scientific">Johnsonella ignava ATCC 51276</name>
    <dbReference type="NCBI Taxonomy" id="679200"/>
    <lineage>
        <taxon>Bacteria</taxon>
        <taxon>Bacillati</taxon>
        <taxon>Bacillota</taxon>
        <taxon>Clostridia</taxon>
        <taxon>Lachnospirales</taxon>
        <taxon>Lachnospiraceae</taxon>
        <taxon>Johnsonella</taxon>
    </lineage>
</organism>
<feature type="transmembrane region" description="Helical" evidence="1">
    <location>
        <begin position="60"/>
        <end position="77"/>
    </location>
</feature>
<dbReference type="eggNOG" id="COG1266">
    <property type="taxonomic scope" value="Bacteria"/>
</dbReference>
<dbReference type="GO" id="GO:0004175">
    <property type="term" value="F:endopeptidase activity"/>
    <property type="evidence" value="ECO:0007669"/>
    <property type="project" value="UniProtKB-ARBA"/>
</dbReference>
<protein>
    <recommendedName>
        <fullName evidence="2">CAAX prenyl protease 2/Lysostaphin resistance protein A-like domain-containing protein</fullName>
    </recommendedName>
</protein>
<dbReference type="HOGENOM" id="CLU_066413_2_0_9"/>
<keyword evidence="4" id="KW-1185">Reference proteome</keyword>
<dbReference type="PANTHER" id="PTHR36435">
    <property type="entry name" value="SLR1288 PROTEIN"/>
    <property type="match status" value="1"/>
</dbReference>
<keyword evidence="1" id="KW-0472">Membrane</keyword>
<dbReference type="InterPro" id="IPR003675">
    <property type="entry name" value="Rce1/LyrA-like_dom"/>
</dbReference>
<gene>
    <name evidence="3" type="ORF">HMPREF9333_01517</name>
</gene>
<dbReference type="OrthoDB" id="9782250at2"/>
<keyword evidence="1" id="KW-0812">Transmembrane</keyword>
<feature type="transmembrane region" description="Helical" evidence="1">
    <location>
        <begin position="221"/>
        <end position="241"/>
    </location>
</feature>
<name>G5GIX7_9FIRM</name>
<dbReference type="InterPro" id="IPR052710">
    <property type="entry name" value="CAAX_protease"/>
</dbReference>
<dbReference type="STRING" id="679200.HMPREF9333_01517"/>
<feature type="transmembrane region" description="Helical" evidence="1">
    <location>
        <begin position="12"/>
        <end position="40"/>
    </location>
</feature>
<dbReference type="EMBL" id="ACZL01000023">
    <property type="protein sequence ID" value="EHI55381.1"/>
    <property type="molecule type" value="Genomic_DNA"/>
</dbReference>
<evidence type="ECO:0000313" key="4">
    <source>
        <dbReference type="Proteomes" id="UP000003011"/>
    </source>
</evidence>
<accession>G5GIX7</accession>
<evidence type="ECO:0000259" key="2">
    <source>
        <dbReference type="Pfam" id="PF02517"/>
    </source>
</evidence>
<dbReference type="AlphaFoldDB" id="G5GIX7"/>
<feature type="domain" description="CAAX prenyl protease 2/Lysostaphin resistance protein A-like" evidence="2">
    <location>
        <begin position="146"/>
        <end position="234"/>
    </location>
</feature>
<dbReference type="GO" id="GO:0080120">
    <property type="term" value="P:CAAX-box protein maturation"/>
    <property type="evidence" value="ECO:0007669"/>
    <property type="project" value="UniProtKB-ARBA"/>
</dbReference>
<feature type="transmembrane region" description="Helical" evidence="1">
    <location>
        <begin position="142"/>
        <end position="161"/>
    </location>
</feature>
<feature type="transmembrane region" description="Helical" evidence="1">
    <location>
        <begin position="182"/>
        <end position="215"/>
    </location>
</feature>
<evidence type="ECO:0000313" key="3">
    <source>
        <dbReference type="EMBL" id="EHI55381.1"/>
    </source>
</evidence>
<proteinExistence type="predicted"/>
<feature type="transmembrane region" description="Helical" evidence="1">
    <location>
        <begin position="97"/>
        <end position="115"/>
    </location>
</feature>
<sequence length="287" mass="32030">MNMIKKIKPLGYIFLALVFAASVMIVHVILANILVMIFTATNSPFLAWLLSPDDINRFDMLKYPLMIVLFWFLYRKIVSGNLPDAESKVVWDIKKGIMFSILIGLGFGGISFLWIKLVENALSGVGFIKQSLDTLEHVSENYSQGSTVLLILTGGIMGPIMEELLFRGIILGLLEKVKKGWFAVIFSALLFGIAHIAFVQVVYTFLMGLIAGAIYLKTRNILWPIIIHITINTVAAISSFAQVQNYLGIWEKISVILIIPALYIVFKTAYQSFGVASEQKNGVYEPL</sequence>
<dbReference type="RefSeq" id="WP_005541202.1">
    <property type="nucleotide sequence ID" value="NZ_JH378833.1"/>
</dbReference>
<comment type="caution">
    <text evidence="3">The sequence shown here is derived from an EMBL/GenBank/DDBJ whole genome shotgun (WGS) entry which is preliminary data.</text>
</comment>
<dbReference type="Proteomes" id="UP000003011">
    <property type="component" value="Unassembled WGS sequence"/>
</dbReference>